<evidence type="ECO:0000259" key="2">
    <source>
        <dbReference type="Pfam" id="PF05872"/>
    </source>
</evidence>
<feature type="compositionally biased region" description="Basic and acidic residues" evidence="1">
    <location>
        <begin position="429"/>
        <end position="448"/>
    </location>
</feature>
<gene>
    <name evidence="3" type="ORF">TQ33_0007</name>
</gene>
<keyword evidence="4" id="KW-1185">Reference proteome</keyword>
<dbReference type="CDD" id="cd01127">
    <property type="entry name" value="TrwB_TraG_TraD_VirD4"/>
    <property type="match status" value="1"/>
</dbReference>
<accession>A0A0F6TNY8</accession>
<dbReference type="PANTHER" id="PTHR30121">
    <property type="entry name" value="UNCHARACTERIZED PROTEIN YJGR-RELATED"/>
    <property type="match status" value="1"/>
</dbReference>
<dbReference type="InterPro" id="IPR027417">
    <property type="entry name" value="P-loop_NTPase"/>
</dbReference>
<feature type="compositionally biased region" description="Basic residues" evidence="1">
    <location>
        <begin position="449"/>
        <end position="463"/>
    </location>
</feature>
<evidence type="ECO:0000313" key="3">
    <source>
        <dbReference type="EMBL" id="AKE51002.1"/>
    </source>
</evidence>
<dbReference type="EMBL" id="CP010975">
    <property type="protein sequence ID" value="AKE51002.1"/>
    <property type="molecule type" value="Genomic_DNA"/>
</dbReference>
<dbReference type="KEGG" id="kge:TQ33_0007"/>
<dbReference type="Gene3D" id="3.40.50.300">
    <property type="entry name" value="P-loop containing nucleotide triphosphate hydrolases"/>
    <property type="match status" value="2"/>
</dbReference>
<dbReference type="Pfam" id="PF05872">
    <property type="entry name" value="HerA_C"/>
    <property type="match status" value="1"/>
</dbReference>
<dbReference type="AlphaFoldDB" id="A0A0F6TNY8"/>
<dbReference type="HOGENOM" id="CLU_028164_1_1_6"/>
<protein>
    <recommendedName>
        <fullName evidence="2">Helicase HerA-like C-terminal domain-containing protein</fullName>
    </recommendedName>
</protein>
<dbReference type="Proteomes" id="UP000034071">
    <property type="component" value="Chromosome"/>
</dbReference>
<dbReference type="OrthoDB" id="9758751at2"/>
<name>A0A0F6TNY8_9GAMM</name>
<feature type="region of interest" description="Disordered" evidence="1">
    <location>
        <begin position="429"/>
        <end position="469"/>
    </location>
</feature>
<dbReference type="PANTHER" id="PTHR30121:SF6">
    <property type="entry name" value="SLR6007 PROTEIN"/>
    <property type="match status" value="1"/>
</dbReference>
<evidence type="ECO:0000256" key="1">
    <source>
        <dbReference type="SAM" id="MobiDB-lite"/>
    </source>
</evidence>
<reference evidence="3 4" key="1">
    <citation type="submission" date="2015-02" db="EMBL/GenBank/DDBJ databases">
        <title>Complete genome sequence of Kangiella geojedonensis strain YCS-5T.</title>
        <authorList>
            <person name="Kim K.M."/>
        </authorList>
    </citation>
    <scope>NUCLEOTIDE SEQUENCE [LARGE SCALE GENOMIC DNA]</scope>
    <source>
        <strain evidence="3 4">YCS-5</strain>
    </source>
</reference>
<dbReference type="SUPFAM" id="SSF52540">
    <property type="entry name" value="P-loop containing nucleoside triphosphate hydrolases"/>
    <property type="match status" value="1"/>
</dbReference>
<evidence type="ECO:0000313" key="4">
    <source>
        <dbReference type="Proteomes" id="UP000034071"/>
    </source>
</evidence>
<sequence length="499" mass="55392">MLLIGGNPKKEHIVLNPKMANRHGLVAGATGTGKTVTLQVLAEGFSKMGVPVFTADVKGDLSGVSAAAGSHPKIDERIEKIGIENYQSHDNPVIFWDVFGKHGHPVRTTISEMGPILLANLLELNDTQEGVLHIAFDIADEQGLLLLDIKDLRSMLNWLSDNRKEIMREYGNVSPQSVAAIVRRLLVLENSGGDQFFGEPALNIQDLMRTDTSGRGFINILHSKELMLNPRIYSTFLLWLLSELFEELDEVGDPDKPRLVFFFDEAHLLFESAPKALLDRIEQVVRLIRSKGVGVFFVTQHPTDIPDDVLGQLGNRIQHALRAFTPRDFKAVKTAAETFRPNPHLDAESLITQLGVGEALVSVLDDKGRPSIVQQTLICPPESRIGPLKSAERKKVFQQSPVHGVYDKAVDRESAYEILLAKEQKLEERKQKEMEEAKRLREKEEKAKAAKKKASRSSSRKSNRQGIGETFLKTLARTLGSNLGKKLLRGILGSLTGSK</sequence>
<dbReference type="InterPro" id="IPR051162">
    <property type="entry name" value="T4SS_component"/>
</dbReference>
<organism evidence="3 4">
    <name type="scientific">Kangiella geojedonensis</name>
    <dbReference type="NCBI Taxonomy" id="914150"/>
    <lineage>
        <taxon>Bacteria</taxon>
        <taxon>Pseudomonadati</taxon>
        <taxon>Pseudomonadota</taxon>
        <taxon>Gammaproteobacteria</taxon>
        <taxon>Kangiellales</taxon>
        <taxon>Kangiellaceae</taxon>
        <taxon>Kangiella</taxon>
    </lineage>
</organism>
<feature type="domain" description="Helicase HerA-like C-terminal" evidence="2">
    <location>
        <begin position="7"/>
        <end position="497"/>
    </location>
</feature>
<proteinExistence type="predicted"/>
<dbReference type="InterPro" id="IPR033186">
    <property type="entry name" value="HerA_C"/>
</dbReference>
<dbReference type="RefSeq" id="WP_046560248.1">
    <property type="nucleotide sequence ID" value="NZ_CP010975.1"/>
</dbReference>
<dbReference type="PATRIC" id="fig|914150.5.peg.7"/>